<reference evidence="1 2" key="1">
    <citation type="submission" date="2018-04" db="EMBL/GenBank/DDBJ databases">
        <title>Complete genome sequences of Streptomyces lydicus strain WYEC and characterization of antagonistic properties of biological control agents.</title>
        <authorList>
            <person name="Mariita R.M."/>
            <person name="Sello J.K."/>
        </authorList>
    </citation>
    <scope>NUCLEOTIDE SEQUENCE [LARGE SCALE GENOMIC DNA]</scope>
    <source>
        <strain evidence="1 2">WYEC 108</strain>
    </source>
</reference>
<dbReference type="Proteomes" id="UP000275579">
    <property type="component" value="Chromosome"/>
</dbReference>
<evidence type="ECO:0000313" key="1">
    <source>
        <dbReference type="EMBL" id="AZS72456.1"/>
    </source>
</evidence>
<sequence>MIPAIASRIPLVRRPKAPALPLDERITHLTGLTVAPAGAGHHDLVARASGVLNYAALIASDVGMPDLAADLCWRQHKVFAGARHLTGDIAVMALMPLINISRLLTREGDGEAAYDVLTRLYRAAQKRGTAEIRGNAVDLSMLIDTEADHRKVCEELWVTVLVDGARALARIGRWTEAAEAMTAHRGIGNRLLDGRQIMIMSLMERGLDQQARDTIQSTAPTEPWENAIAALLRLCCRPAASPMPQPERDLALQEALALLAPPDPATAAFQTRAGLAALELVGDRTSPHAALLHEAVADVARLDAYAARDVLNHHTARAHLTSEQRQKLNSVLTASGLGAGSLPQAHMHALTGAVDKAETALGGLL</sequence>
<dbReference type="EMBL" id="CP029042">
    <property type="protein sequence ID" value="AZS72456.1"/>
    <property type="molecule type" value="Genomic_DNA"/>
</dbReference>
<name>A0A3S9YBT2_9ACTN</name>
<accession>A0A3S9YBT2</accession>
<gene>
    <name evidence="1" type="ORF">DDE74_17110</name>
</gene>
<organism evidence="1 2">
    <name type="scientific">Streptomyces lydicus</name>
    <dbReference type="NCBI Taxonomy" id="47763"/>
    <lineage>
        <taxon>Bacteria</taxon>
        <taxon>Bacillati</taxon>
        <taxon>Actinomycetota</taxon>
        <taxon>Actinomycetes</taxon>
        <taxon>Kitasatosporales</taxon>
        <taxon>Streptomycetaceae</taxon>
        <taxon>Streptomyces</taxon>
    </lineage>
</organism>
<proteinExistence type="predicted"/>
<dbReference type="AlphaFoldDB" id="A0A3S9YBT2"/>
<dbReference type="RefSeq" id="WP_127151614.1">
    <property type="nucleotide sequence ID" value="NZ_CP029042.1"/>
</dbReference>
<evidence type="ECO:0000313" key="2">
    <source>
        <dbReference type="Proteomes" id="UP000275579"/>
    </source>
</evidence>
<protein>
    <submittedName>
        <fullName evidence="1">Uncharacterized protein</fullName>
    </submittedName>
</protein>